<accession>A0A9N8KV99</accession>
<reference evidence="4" key="1">
    <citation type="submission" date="2020-06" db="EMBL/GenBank/DDBJ databases">
        <authorList>
            <person name="Onetto C."/>
        </authorList>
    </citation>
    <scope>NUCLEOTIDE SEQUENCE</scope>
</reference>
<evidence type="ECO:0000313" key="5">
    <source>
        <dbReference type="Proteomes" id="UP000745764"/>
    </source>
</evidence>
<dbReference type="PANTHER" id="PTHR16861:SF10">
    <property type="entry name" value="MID2 DOMAIN-CONTAINING PROTEIN"/>
    <property type="match status" value="1"/>
</dbReference>
<gene>
    <name evidence="4" type="ORF">AWRI4620_LOCUS7605</name>
</gene>
<evidence type="ECO:0000256" key="1">
    <source>
        <dbReference type="SAM" id="MobiDB-lite"/>
    </source>
</evidence>
<proteinExistence type="predicted"/>
<dbReference type="EMBL" id="CAINUL010000016">
    <property type="protein sequence ID" value="CAD0113350.1"/>
    <property type="molecule type" value="Genomic_DNA"/>
</dbReference>
<sequence>MPSHSHTRMLLRLAVVALTLSPTLANPLIPKELGIGGLTFNSLFGRGNCENPCGWSGQLCCTGGESCYTDSSNQAQCASTTAAAKTETTGYWKYWTSSWVETQTETDIITKYSTGSSWCGDASTTAVVGGGGVATSVWVAPSTAAASPTAASVTCNWDQGQSSCGTICCASDQYCLTSGQCAAAAGAGTSQVSSRSSTGISPAILPTSSTLVIVTATSSPTTTVPFLAPVATGANITLTGAESSNSHGLSGGAIAGIVIGVIAGLILLSLLCLFCCARTIWVALFGGRKRKRTERTEVIESHHHRSYSGAGGAAYAGSRPDDRRWYGTEAPRREKERSKFTEMLGIGAGLAALAGILGMKRKNDRRRDEKSEYSSAYTDGTYSDYYTSESEFAS</sequence>
<organism evidence="4 5">
    <name type="scientific">Aureobasidium uvarum</name>
    <dbReference type="NCBI Taxonomy" id="2773716"/>
    <lineage>
        <taxon>Eukaryota</taxon>
        <taxon>Fungi</taxon>
        <taxon>Dikarya</taxon>
        <taxon>Ascomycota</taxon>
        <taxon>Pezizomycotina</taxon>
        <taxon>Dothideomycetes</taxon>
        <taxon>Dothideomycetidae</taxon>
        <taxon>Dothideales</taxon>
        <taxon>Saccotheciaceae</taxon>
        <taxon>Aureobasidium</taxon>
    </lineage>
</organism>
<keyword evidence="5" id="KW-1185">Reference proteome</keyword>
<feature type="compositionally biased region" description="Low complexity" evidence="1">
    <location>
        <begin position="373"/>
        <end position="383"/>
    </location>
</feature>
<feature type="signal peptide" evidence="3">
    <location>
        <begin position="1"/>
        <end position="25"/>
    </location>
</feature>
<feature type="chain" id="PRO_5040365444" evidence="3">
    <location>
        <begin position="26"/>
        <end position="394"/>
    </location>
</feature>
<protein>
    <submittedName>
        <fullName evidence="4">Uncharacterized protein</fullName>
    </submittedName>
</protein>
<feature type="transmembrane region" description="Helical" evidence="2">
    <location>
        <begin position="252"/>
        <end position="285"/>
    </location>
</feature>
<name>A0A9N8KV99_9PEZI</name>
<dbReference type="Proteomes" id="UP000745764">
    <property type="component" value="Unassembled WGS sequence"/>
</dbReference>
<comment type="caution">
    <text evidence="4">The sequence shown here is derived from an EMBL/GenBank/DDBJ whole genome shotgun (WGS) entry which is preliminary data.</text>
</comment>
<evidence type="ECO:0000313" key="4">
    <source>
        <dbReference type="EMBL" id="CAD0113350.1"/>
    </source>
</evidence>
<evidence type="ECO:0000256" key="2">
    <source>
        <dbReference type="SAM" id="Phobius"/>
    </source>
</evidence>
<keyword evidence="2" id="KW-1133">Transmembrane helix</keyword>
<keyword evidence="3" id="KW-0732">Signal</keyword>
<dbReference type="AlphaFoldDB" id="A0A9N8KV99"/>
<keyword evidence="2" id="KW-0472">Membrane</keyword>
<feature type="transmembrane region" description="Helical" evidence="2">
    <location>
        <begin position="340"/>
        <end position="359"/>
    </location>
</feature>
<feature type="compositionally biased region" description="Basic and acidic residues" evidence="1">
    <location>
        <begin position="319"/>
        <end position="336"/>
    </location>
</feature>
<feature type="region of interest" description="Disordered" evidence="1">
    <location>
        <begin position="362"/>
        <end position="383"/>
    </location>
</feature>
<feature type="region of interest" description="Disordered" evidence="1">
    <location>
        <begin position="301"/>
        <end position="336"/>
    </location>
</feature>
<dbReference type="OrthoDB" id="5425848at2759"/>
<evidence type="ECO:0000256" key="3">
    <source>
        <dbReference type="SAM" id="SignalP"/>
    </source>
</evidence>
<dbReference type="PANTHER" id="PTHR16861">
    <property type="entry name" value="GLYCOPROTEIN 38"/>
    <property type="match status" value="1"/>
</dbReference>
<keyword evidence="2" id="KW-0812">Transmembrane</keyword>